<dbReference type="InterPro" id="IPR050307">
    <property type="entry name" value="Sterol_Desaturase_Related"/>
</dbReference>
<dbReference type="EMBL" id="JBEPSH010000012">
    <property type="protein sequence ID" value="MET4579866.1"/>
    <property type="molecule type" value="Genomic_DNA"/>
</dbReference>
<feature type="transmembrane region" description="Helical" evidence="5">
    <location>
        <begin position="45"/>
        <end position="71"/>
    </location>
</feature>
<organism evidence="7 8">
    <name type="scientific">Ottowia thiooxydans</name>
    <dbReference type="NCBI Taxonomy" id="219182"/>
    <lineage>
        <taxon>Bacteria</taxon>
        <taxon>Pseudomonadati</taxon>
        <taxon>Pseudomonadota</taxon>
        <taxon>Betaproteobacteria</taxon>
        <taxon>Burkholderiales</taxon>
        <taxon>Comamonadaceae</taxon>
        <taxon>Ottowia</taxon>
    </lineage>
</organism>
<comment type="subcellular location">
    <subcellularLocation>
        <location evidence="1">Membrane</location>
    </subcellularLocation>
</comment>
<keyword evidence="3 5" id="KW-1133">Transmembrane helix</keyword>
<evidence type="ECO:0000256" key="2">
    <source>
        <dbReference type="ARBA" id="ARBA00022692"/>
    </source>
</evidence>
<evidence type="ECO:0000313" key="8">
    <source>
        <dbReference type="Proteomes" id="UP001549320"/>
    </source>
</evidence>
<keyword evidence="7" id="KW-0560">Oxidoreductase</keyword>
<feature type="domain" description="Fatty acid hydroxylase" evidence="6">
    <location>
        <begin position="141"/>
        <end position="271"/>
    </location>
</feature>
<evidence type="ECO:0000256" key="3">
    <source>
        <dbReference type="ARBA" id="ARBA00022989"/>
    </source>
</evidence>
<comment type="caution">
    <text evidence="7">The sequence shown here is derived from an EMBL/GenBank/DDBJ whole genome shotgun (WGS) entry which is preliminary data.</text>
</comment>
<feature type="transmembrane region" description="Helical" evidence="5">
    <location>
        <begin position="136"/>
        <end position="158"/>
    </location>
</feature>
<dbReference type="Proteomes" id="UP001549320">
    <property type="component" value="Unassembled WGS sequence"/>
</dbReference>
<name>A0ABV2QFP2_9BURK</name>
<proteinExistence type="predicted"/>
<dbReference type="GO" id="GO:0050046">
    <property type="term" value="F:delta7-sterol 5(6)-desaturase activity"/>
    <property type="evidence" value="ECO:0007669"/>
    <property type="project" value="UniProtKB-EC"/>
</dbReference>
<feature type="transmembrane region" description="Helical" evidence="5">
    <location>
        <begin position="179"/>
        <end position="199"/>
    </location>
</feature>
<evidence type="ECO:0000256" key="4">
    <source>
        <dbReference type="ARBA" id="ARBA00023136"/>
    </source>
</evidence>
<evidence type="ECO:0000256" key="5">
    <source>
        <dbReference type="SAM" id="Phobius"/>
    </source>
</evidence>
<evidence type="ECO:0000259" key="6">
    <source>
        <dbReference type="Pfam" id="PF04116"/>
    </source>
</evidence>
<accession>A0ABV2QFP2</accession>
<reference evidence="7 8" key="1">
    <citation type="submission" date="2024-06" db="EMBL/GenBank/DDBJ databases">
        <title>Sorghum-associated microbial communities from plants grown in Nebraska, USA.</title>
        <authorList>
            <person name="Schachtman D."/>
        </authorList>
    </citation>
    <scope>NUCLEOTIDE SEQUENCE [LARGE SCALE GENOMIC DNA]</scope>
    <source>
        <strain evidence="7 8">2709</strain>
    </source>
</reference>
<evidence type="ECO:0000256" key="1">
    <source>
        <dbReference type="ARBA" id="ARBA00004370"/>
    </source>
</evidence>
<protein>
    <submittedName>
        <fullName evidence="7">Lathosterol oxidase</fullName>
        <ecNumber evidence="7">1.14.19.20</ecNumber>
    </submittedName>
</protein>
<sequence length="279" mass="31591">MAPNGTRVSGACKPHACDDNSVFIPVFDSSVPFSDLTNADLVNLAFYQVIAFGLLYFSALYVGGALLTLALTQHVLPRLRHGSVLDPRPLPAGQRVREWRQSALSILIFGTGLVAPWLVLKWGWSRVAEDPSGAQIAVEILVLTLWNEVHFYLCHRLLHTDRLKRFHLDHHRSVITTPWATFSFHPVEAALLGSVIVPPMLVHDFSFPALAMLPVISILFNNIGHSNYDFLPGAARDRWWLNGARRHHMHHVRYKGNFGFMLPFMDRWFGTDLRNETRP</sequence>
<dbReference type="Pfam" id="PF04116">
    <property type="entry name" value="FA_hydroxylase"/>
    <property type="match status" value="1"/>
</dbReference>
<keyword evidence="4 5" id="KW-0472">Membrane</keyword>
<dbReference type="EC" id="1.14.19.20" evidence="7"/>
<evidence type="ECO:0000313" key="7">
    <source>
        <dbReference type="EMBL" id="MET4579866.1"/>
    </source>
</evidence>
<dbReference type="InterPro" id="IPR006694">
    <property type="entry name" value="Fatty_acid_hydroxylase"/>
</dbReference>
<feature type="transmembrane region" description="Helical" evidence="5">
    <location>
        <begin position="103"/>
        <end position="124"/>
    </location>
</feature>
<gene>
    <name evidence="7" type="ORF">ABIE13_005003</name>
</gene>
<dbReference type="PANTHER" id="PTHR11863">
    <property type="entry name" value="STEROL DESATURASE"/>
    <property type="match status" value="1"/>
</dbReference>
<keyword evidence="8" id="KW-1185">Reference proteome</keyword>
<keyword evidence="2 5" id="KW-0812">Transmembrane</keyword>
<feature type="transmembrane region" description="Helical" evidence="5">
    <location>
        <begin position="205"/>
        <end position="223"/>
    </location>
</feature>